<feature type="compositionally biased region" description="Basic and acidic residues" evidence="1">
    <location>
        <begin position="11"/>
        <end position="22"/>
    </location>
</feature>
<dbReference type="AlphaFoldDB" id="A0A4U1FD75"/>
<comment type="caution">
    <text evidence="2">The sequence shown here is derived from an EMBL/GenBank/DDBJ whole genome shotgun (WGS) entry which is preliminary data.</text>
</comment>
<proteinExistence type="predicted"/>
<sequence>MRLSRNPGTPRKQERRKERTTDHATQILVFALSYCTISLPSHGYFNPEGLGCRSAKIKQPAFLYSVGLYSSAPSPFSQLLFVRTVLETPHTRAPVNGAERLPGEDGETQLAEAKMKQTNTKRRPGRGGAPSTTTPKHRSPPESGVGGGTAEIHEEGICLPRPGRSLGSRIAENKKNRT</sequence>
<dbReference type="EMBL" id="RWIC01000198">
    <property type="protein sequence ID" value="TKC47691.1"/>
    <property type="molecule type" value="Genomic_DNA"/>
</dbReference>
<evidence type="ECO:0000256" key="1">
    <source>
        <dbReference type="SAM" id="MobiDB-lite"/>
    </source>
</evidence>
<feature type="region of interest" description="Disordered" evidence="1">
    <location>
        <begin position="113"/>
        <end position="178"/>
    </location>
</feature>
<accession>A0A4U1FD75</accession>
<name>A0A4U1FD75_MONMO</name>
<evidence type="ECO:0000313" key="3">
    <source>
        <dbReference type="Proteomes" id="UP000308365"/>
    </source>
</evidence>
<feature type="region of interest" description="Disordered" evidence="1">
    <location>
        <begin position="1"/>
        <end position="22"/>
    </location>
</feature>
<protein>
    <submittedName>
        <fullName evidence="2">Uncharacterized protein</fullName>
    </submittedName>
</protein>
<gene>
    <name evidence="2" type="ORF">EI555_007776</name>
</gene>
<reference evidence="3" key="1">
    <citation type="journal article" date="2019" name="IScience">
        <title>Narwhal Genome Reveals Long-Term Low Genetic Diversity despite Current Large Abundance Size.</title>
        <authorList>
            <person name="Westbury M.V."/>
            <person name="Petersen B."/>
            <person name="Garde E."/>
            <person name="Heide-Jorgensen M.P."/>
            <person name="Lorenzen E.D."/>
        </authorList>
    </citation>
    <scope>NUCLEOTIDE SEQUENCE [LARGE SCALE GENOMIC DNA]</scope>
</reference>
<organism evidence="2 3">
    <name type="scientific">Monodon monoceros</name>
    <name type="common">Narwhal</name>
    <name type="synonym">Ceratodon monodon</name>
    <dbReference type="NCBI Taxonomy" id="40151"/>
    <lineage>
        <taxon>Eukaryota</taxon>
        <taxon>Metazoa</taxon>
        <taxon>Chordata</taxon>
        <taxon>Craniata</taxon>
        <taxon>Vertebrata</taxon>
        <taxon>Euteleostomi</taxon>
        <taxon>Mammalia</taxon>
        <taxon>Eutheria</taxon>
        <taxon>Laurasiatheria</taxon>
        <taxon>Artiodactyla</taxon>
        <taxon>Whippomorpha</taxon>
        <taxon>Cetacea</taxon>
        <taxon>Odontoceti</taxon>
        <taxon>Monodontidae</taxon>
        <taxon>Monodon</taxon>
    </lineage>
</organism>
<evidence type="ECO:0000313" key="2">
    <source>
        <dbReference type="EMBL" id="TKC47691.1"/>
    </source>
</evidence>
<dbReference type="Proteomes" id="UP000308365">
    <property type="component" value="Unassembled WGS sequence"/>
</dbReference>